<dbReference type="AlphaFoldDB" id="A0A0A9F9U9"/>
<protein>
    <submittedName>
        <fullName evidence="2">Uncharacterized protein</fullName>
    </submittedName>
</protein>
<dbReference type="EMBL" id="GBRH01189907">
    <property type="protein sequence ID" value="JAE07989.1"/>
    <property type="molecule type" value="Transcribed_RNA"/>
</dbReference>
<name>A0A0A9F9U9_ARUDO</name>
<sequence>MIIIRITFLYVQSKMGRHLINAWFIFQIYYKAVSEIWILFLERYAPSCISKPLYQGS</sequence>
<keyword evidence="1" id="KW-0472">Membrane</keyword>
<evidence type="ECO:0000313" key="2">
    <source>
        <dbReference type="EMBL" id="JAE07989.1"/>
    </source>
</evidence>
<organism evidence="2">
    <name type="scientific">Arundo donax</name>
    <name type="common">Giant reed</name>
    <name type="synonym">Donax arundinaceus</name>
    <dbReference type="NCBI Taxonomy" id="35708"/>
    <lineage>
        <taxon>Eukaryota</taxon>
        <taxon>Viridiplantae</taxon>
        <taxon>Streptophyta</taxon>
        <taxon>Embryophyta</taxon>
        <taxon>Tracheophyta</taxon>
        <taxon>Spermatophyta</taxon>
        <taxon>Magnoliopsida</taxon>
        <taxon>Liliopsida</taxon>
        <taxon>Poales</taxon>
        <taxon>Poaceae</taxon>
        <taxon>PACMAD clade</taxon>
        <taxon>Arundinoideae</taxon>
        <taxon>Arundineae</taxon>
        <taxon>Arundo</taxon>
    </lineage>
</organism>
<reference evidence="2" key="2">
    <citation type="journal article" date="2015" name="Data Brief">
        <title>Shoot transcriptome of the giant reed, Arundo donax.</title>
        <authorList>
            <person name="Barrero R.A."/>
            <person name="Guerrero F.D."/>
            <person name="Moolhuijzen P."/>
            <person name="Goolsby J.A."/>
            <person name="Tidwell J."/>
            <person name="Bellgard S.E."/>
            <person name="Bellgard M.I."/>
        </authorList>
    </citation>
    <scope>NUCLEOTIDE SEQUENCE</scope>
    <source>
        <tissue evidence="2">Shoot tissue taken approximately 20 cm above the soil surface</tissue>
    </source>
</reference>
<reference evidence="2" key="1">
    <citation type="submission" date="2014-09" db="EMBL/GenBank/DDBJ databases">
        <authorList>
            <person name="Magalhaes I.L.F."/>
            <person name="Oliveira U."/>
            <person name="Santos F.R."/>
            <person name="Vidigal T.H.D.A."/>
            <person name="Brescovit A.D."/>
            <person name="Santos A.J."/>
        </authorList>
    </citation>
    <scope>NUCLEOTIDE SEQUENCE</scope>
    <source>
        <tissue evidence="2">Shoot tissue taken approximately 20 cm above the soil surface</tissue>
    </source>
</reference>
<feature type="transmembrane region" description="Helical" evidence="1">
    <location>
        <begin position="20"/>
        <end position="41"/>
    </location>
</feature>
<keyword evidence="1" id="KW-0812">Transmembrane</keyword>
<keyword evidence="1" id="KW-1133">Transmembrane helix</keyword>
<evidence type="ECO:0000256" key="1">
    <source>
        <dbReference type="SAM" id="Phobius"/>
    </source>
</evidence>
<accession>A0A0A9F9U9</accession>
<proteinExistence type="predicted"/>